<organism evidence="2 3">
    <name type="scientific">Chaetomium fimeti</name>
    <dbReference type="NCBI Taxonomy" id="1854472"/>
    <lineage>
        <taxon>Eukaryota</taxon>
        <taxon>Fungi</taxon>
        <taxon>Dikarya</taxon>
        <taxon>Ascomycota</taxon>
        <taxon>Pezizomycotina</taxon>
        <taxon>Sordariomycetes</taxon>
        <taxon>Sordariomycetidae</taxon>
        <taxon>Sordariales</taxon>
        <taxon>Chaetomiaceae</taxon>
        <taxon>Chaetomium</taxon>
    </lineage>
</organism>
<dbReference type="AlphaFoldDB" id="A0AAE0HS52"/>
<reference evidence="2" key="1">
    <citation type="journal article" date="2023" name="Mol. Phylogenet. Evol.">
        <title>Genome-scale phylogeny and comparative genomics of the fungal order Sordariales.</title>
        <authorList>
            <person name="Hensen N."/>
            <person name="Bonometti L."/>
            <person name="Westerberg I."/>
            <person name="Brannstrom I.O."/>
            <person name="Guillou S."/>
            <person name="Cros-Aarteil S."/>
            <person name="Calhoun S."/>
            <person name="Haridas S."/>
            <person name="Kuo A."/>
            <person name="Mondo S."/>
            <person name="Pangilinan J."/>
            <person name="Riley R."/>
            <person name="LaButti K."/>
            <person name="Andreopoulos B."/>
            <person name="Lipzen A."/>
            <person name="Chen C."/>
            <person name="Yan M."/>
            <person name="Daum C."/>
            <person name="Ng V."/>
            <person name="Clum A."/>
            <person name="Steindorff A."/>
            <person name="Ohm R.A."/>
            <person name="Martin F."/>
            <person name="Silar P."/>
            <person name="Natvig D.O."/>
            <person name="Lalanne C."/>
            <person name="Gautier V."/>
            <person name="Ament-Velasquez S.L."/>
            <person name="Kruys A."/>
            <person name="Hutchinson M.I."/>
            <person name="Powell A.J."/>
            <person name="Barry K."/>
            <person name="Miller A.N."/>
            <person name="Grigoriev I.V."/>
            <person name="Debuchy R."/>
            <person name="Gladieux P."/>
            <person name="Hiltunen Thoren M."/>
            <person name="Johannesson H."/>
        </authorList>
    </citation>
    <scope>NUCLEOTIDE SEQUENCE</scope>
    <source>
        <strain evidence="2">CBS 168.71</strain>
    </source>
</reference>
<sequence>MERGPLHVYFHFHTDGKWVRSHLSRLGACFIAFTRSCSIWERRRYLCANMFWLIGWIGGAGAECVWGGGRVAAVLWFYRLAFWLFRGRLILLLCVHNEATPLLPSLFVLANWISGLCLAVPEIQILFTISNTYKLLGISMWVDGSTAEGVRVACLSGTIGDEMKGCISLGKGEDRTMCVDGGEYIHAGLPLEEALAVGMVDIGRDSWYQ</sequence>
<dbReference type="Proteomes" id="UP001278766">
    <property type="component" value="Unassembled WGS sequence"/>
</dbReference>
<dbReference type="RefSeq" id="XP_062664953.1">
    <property type="nucleotide sequence ID" value="XM_062802959.1"/>
</dbReference>
<evidence type="ECO:0000313" key="3">
    <source>
        <dbReference type="Proteomes" id="UP001278766"/>
    </source>
</evidence>
<gene>
    <name evidence="2" type="ORF">B0H64DRAFT_38353</name>
</gene>
<proteinExistence type="predicted"/>
<keyword evidence="3" id="KW-1185">Reference proteome</keyword>
<reference evidence="2" key="2">
    <citation type="submission" date="2023-06" db="EMBL/GenBank/DDBJ databases">
        <authorList>
            <consortium name="Lawrence Berkeley National Laboratory"/>
            <person name="Haridas S."/>
            <person name="Hensen N."/>
            <person name="Bonometti L."/>
            <person name="Westerberg I."/>
            <person name="Brannstrom I.O."/>
            <person name="Guillou S."/>
            <person name="Cros-Aarteil S."/>
            <person name="Calhoun S."/>
            <person name="Kuo A."/>
            <person name="Mondo S."/>
            <person name="Pangilinan J."/>
            <person name="Riley R."/>
            <person name="Labutti K."/>
            <person name="Andreopoulos B."/>
            <person name="Lipzen A."/>
            <person name="Chen C."/>
            <person name="Yanf M."/>
            <person name="Daum C."/>
            <person name="Ng V."/>
            <person name="Clum A."/>
            <person name="Steindorff A."/>
            <person name="Ohm R."/>
            <person name="Martin F."/>
            <person name="Silar P."/>
            <person name="Natvig D."/>
            <person name="Lalanne C."/>
            <person name="Gautier V."/>
            <person name="Ament-Velasquez S.L."/>
            <person name="Kruys A."/>
            <person name="Hutchinson M.I."/>
            <person name="Powell A.J."/>
            <person name="Barry K."/>
            <person name="Miller A.N."/>
            <person name="Grigoriev I.V."/>
            <person name="Debuchy R."/>
            <person name="Gladieux P."/>
            <person name="Thoren M.H."/>
            <person name="Johannesson H."/>
        </authorList>
    </citation>
    <scope>NUCLEOTIDE SEQUENCE</scope>
    <source>
        <strain evidence="2">CBS 168.71</strain>
    </source>
</reference>
<dbReference type="GeneID" id="87839907"/>
<protein>
    <submittedName>
        <fullName evidence="2">Uncharacterized protein</fullName>
    </submittedName>
</protein>
<evidence type="ECO:0000256" key="1">
    <source>
        <dbReference type="SAM" id="Phobius"/>
    </source>
</evidence>
<keyword evidence="1" id="KW-1133">Transmembrane helix</keyword>
<keyword evidence="1" id="KW-0812">Transmembrane</keyword>
<dbReference type="EMBL" id="JAUEPN010000001">
    <property type="protein sequence ID" value="KAK3301439.1"/>
    <property type="molecule type" value="Genomic_DNA"/>
</dbReference>
<feature type="transmembrane region" description="Helical" evidence="1">
    <location>
        <begin position="45"/>
        <end position="69"/>
    </location>
</feature>
<name>A0AAE0HS52_9PEZI</name>
<keyword evidence="1" id="KW-0472">Membrane</keyword>
<accession>A0AAE0HS52</accession>
<comment type="caution">
    <text evidence="2">The sequence shown here is derived from an EMBL/GenBank/DDBJ whole genome shotgun (WGS) entry which is preliminary data.</text>
</comment>
<evidence type="ECO:0000313" key="2">
    <source>
        <dbReference type="EMBL" id="KAK3301439.1"/>
    </source>
</evidence>